<organism evidence="3 4">
    <name type="scientific">Ancylostoma duodenale</name>
    <dbReference type="NCBI Taxonomy" id="51022"/>
    <lineage>
        <taxon>Eukaryota</taxon>
        <taxon>Metazoa</taxon>
        <taxon>Ecdysozoa</taxon>
        <taxon>Nematoda</taxon>
        <taxon>Chromadorea</taxon>
        <taxon>Rhabditida</taxon>
        <taxon>Rhabditina</taxon>
        <taxon>Rhabditomorpha</taxon>
        <taxon>Strongyloidea</taxon>
        <taxon>Ancylostomatidae</taxon>
        <taxon>Ancylostomatinae</taxon>
        <taxon>Ancylostoma</taxon>
    </lineage>
</organism>
<sequence length="191" mass="21144">MEFGLNMLRQSPVNEQLVVSPLSVIFALAMVHARANGKTKTQINRVISNGATDDDTVGFYSNLAKDTLTPSNGVQMRIANAFFLDKNFTIESQYADTITGKYAAKVEALDFGQTRETAKIIDAFVSKSTEGKIKDIITEDAVSGAFSIIINAIYFNAKREHEFSKESIINRTFYSTENVQKQVGNRGKQVD</sequence>
<protein>
    <recommendedName>
        <fullName evidence="2">Serpin domain-containing protein</fullName>
    </recommendedName>
</protein>
<dbReference type="PANTHER" id="PTHR11461">
    <property type="entry name" value="SERINE PROTEASE INHIBITOR, SERPIN"/>
    <property type="match status" value="1"/>
</dbReference>
<dbReference type="InterPro" id="IPR036186">
    <property type="entry name" value="Serpin_sf"/>
</dbReference>
<dbReference type="GO" id="GO:0004867">
    <property type="term" value="F:serine-type endopeptidase inhibitor activity"/>
    <property type="evidence" value="ECO:0007669"/>
    <property type="project" value="InterPro"/>
</dbReference>
<dbReference type="Proteomes" id="UP000054047">
    <property type="component" value="Unassembled WGS sequence"/>
</dbReference>
<evidence type="ECO:0000259" key="2">
    <source>
        <dbReference type="Pfam" id="PF00079"/>
    </source>
</evidence>
<dbReference type="Gene3D" id="3.30.497.10">
    <property type="entry name" value="Antithrombin, subunit I, domain 2"/>
    <property type="match status" value="1"/>
</dbReference>
<accession>A0A0C2G669</accession>
<dbReference type="SUPFAM" id="SSF56574">
    <property type="entry name" value="Serpins"/>
    <property type="match status" value="1"/>
</dbReference>
<proteinExistence type="inferred from homology"/>
<dbReference type="GO" id="GO:0005615">
    <property type="term" value="C:extracellular space"/>
    <property type="evidence" value="ECO:0007669"/>
    <property type="project" value="InterPro"/>
</dbReference>
<dbReference type="PANTHER" id="PTHR11461:SF211">
    <property type="entry name" value="GH10112P-RELATED"/>
    <property type="match status" value="1"/>
</dbReference>
<dbReference type="Pfam" id="PF00079">
    <property type="entry name" value="Serpin"/>
    <property type="match status" value="1"/>
</dbReference>
<comment type="similarity">
    <text evidence="1">Belongs to the serpin family.</text>
</comment>
<name>A0A0C2G669_9BILA</name>
<dbReference type="InterPro" id="IPR023796">
    <property type="entry name" value="Serpin_dom"/>
</dbReference>
<reference evidence="3 4" key="1">
    <citation type="submission" date="2013-12" db="EMBL/GenBank/DDBJ databases">
        <title>Draft genome of the parsitic nematode Ancylostoma duodenale.</title>
        <authorList>
            <person name="Mitreva M."/>
        </authorList>
    </citation>
    <scope>NUCLEOTIDE SEQUENCE [LARGE SCALE GENOMIC DNA]</scope>
    <source>
        <strain evidence="3 4">Zhejiang</strain>
    </source>
</reference>
<dbReference type="InterPro" id="IPR042178">
    <property type="entry name" value="Serpin_sf_1"/>
</dbReference>
<dbReference type="OrthoDB" id="9518664at2759"/>
<evidence type="ECO:0000313" key="4">
    <source>
        <dbReference type="Proteomes" id="UP000054047"/>
    </source>
</evidence>
<feature type="domain" description="Serpin" evidence="2">
    <location>
        <begin position="3"/>
        <end position="183"/>
    </location>
</feature>
<dbReference type="InterPro" id="IPR000215">
    <property type="entry name" value="Serpin_fam"/>
</dbReference>
<evidence type="ECO:0000256" key="1">
    <source>
        <dbReference type="ARBA" id="ARBA00009500"/>
    </source>
</evidence>
<gene>
    <name evidence="3" type="ORF">ANCDUO_13347</name>
</gene>
<evidence type="ECO:0000313" key="3">
    <source>
        <dbReference type="EMBL" id="KIH56470.1"/>
    </source>
</evidence>
<keyword evidence="4" id="KW-1185">Reference proteome</keyword>
<dbReference type="AlphaFoldDB" id="A0A0C2G669"/>
<dbReference type="EMBL" id="KN735704">
    <property type="protein sequence ID" value="KIH56470.1"/>
    <property type="molecule type" value="Genomic_DNA"/>
</dbReference>